<dbReference type="PANTHER" id="PTHR14519">
    <property type="entry name" value="VITAMIN K EPOXIDE REDUCTASE COMPLEX, SUBUNIT 1"/>
    <property type="match status" value="1"/>
</dbReference>
<sequence length="256" mass="28847">MRNGPISFEFRYGKGFGIMHLIVGEDSVLNQPNCLVGMIFYCLIAALICVSTYIVNLVNLVLSVAKLRRLAGADSILDSPQTGRKTQCTETISHCACAERADRAKLTRPCMCIENSQFTVQVHMSHLLAADVTSLFLDFWLQELHSYLDDMFQWTSGIILRSDEKERTHRIKFIVKTQCASQCWCVLSFSSDLRMMPLLGACQLLHHRPPGDPASWLALETFRRHAVHCPEILEAGCTKDVKQEQSYEVAFTLGDT</sequence>
<dbReference type="EMBL" id="OE001968">
    <property type="protein sequence ID" value="CAD7457893.1"/>
    <property type="molecule type" value="Genomic_DNA"/>
</dbReference>
<dbReference type="GO" id="GO:0047057">
    <property type="term" value="F:vitamin-K-epoxide reductase (warfarin-sensitive) activity"/>
    <property type="evidence" value="ECO:0007669"/>
    <property type="project" value="InterPro"/>
</dbReference>
<proteinExistence type="predicted"/>
<dbReference type="InterPro" id="IPR042406">
    <property type="entry name" value="VKORC1/VKORC1L1"/>
</dbReference>
<gene>
    <name evidence="2" type="ORF">TTEB3V08_LOCUS5883</name>
</gene>
<keyword evidence="1" id="KW-0472">Membrane</keyword>
<feature type="transmembrane region" description="Helical" evidence="1">
    <location>
        <begin position="38"/>
        <end position="62"/>
    </location>
</feature>
<dbReference type="PANTHER" id="PTHR14519:SF8">
    <property type="entry name" value="VITAMIN K EPOXIDE REDUCTASE COMPLEX SUBUNIT 1"/>
    <property type="match status" value="1"/>
</dbReference>
<evidence type="ECO:0000256" key="1">
    <source>
        <dbReference type="SAM" id="Phobius"/>
    </source>
</evidence>
<accession>A0A7R9IGI5</accession>
<keyword evidence="1" id="KW-0812">Transmembrane</keyword>
<name>A0A7R9IGI5_9NEOP</name>
<dbReference type="AlphaFoldDB" id="A0A7R9IGI5"/>
<dbReference type="GO" id="GO:0042373">
    <property type="term" value="P:vitamin K metabolic process"/>
    <property type="evidence" value="ECO:0007669"/>
    <property type="project" value="InterPro"/>
</dbReference>
<organism evidence="2">
    <name type="scientific">Timema tahoe</name>
    <dbReference type="NCBI Taxonomy" id="61484"/>
    <lineage>
        <taxon>Eukaryota</taxon>
        <taxon>Metazoa</taxon>
        <taxon>Ecdysozoa</taxon>
        <taxon>Arthropoda</taxon>
        <taxon>Hexapoda</taxon>
        <taxon>Insecta</taxon>
        <taxon>Pterygota</taxon>
        <taxon>Neoptera</taxon>
        <taxon>Polyneoptera</taxon>
        <taxon>Phasmatodea</taxon>
        <taxon>Timematodea</taxon>
        <taxon>Timematoidea</taxon>
        <taxon>Timematidae</taxon>
        <taxon>Timema</taxon>
    </lineage>
</organism>
<reference evidence="2" key="1">
    <citation type="submission" date="2020-11" db="EMBL/GenBank/DDBJ databases">
        <authorList>
            <person name="Tran Van P."/>
        </authorList>
    </citation>
    <scope>NUCLEOTIDE SEQUENCE</scope>
</reference>
<keyword evidence="1" id="KW-1133">Transmembrane helix</keyword>
<protein>
    <submittedName>
        <fullName evidence="2">Uncharacterized protein</fullName>
    </submittedName>
</protein>
<evidence type="ECO:0000313" key="2">
    <source>
        <dbReference type="EMBL" id="CAD7457893.1"/>
    </source>
</evidence>